<name>A0A846QZW7_9FLAO</name>
<dbReference type="RefSeq" id="WP_167965038.1">
    <property type="nucleotide sequence ID" value="NZ_JAATJJ010000002.1"/>
</dbReference>
<organism evidence="1 2">
    <name type="scientific">Saonia flava</name>
    <dbReference type="NCBI Taxonomy" id="523696"/>
    <lineage>
        <taxon>Bacteria</taxon>
        <taxon>Pseudomonadati</taxon>
        <taxon>Bacteroidota</taxon>
        <taxon>Flavobacteriia</taxon>
        <taxon>Flavobacteriales</taxon>
        <taxon>Flavobacteriaceae</taxon>
        <taxon>Saonia</taxon>
    </lineage>
</organism>
<keyword evidence="2" id="KW-1185">Reference proteome</keyword>
<dbReference type="AlphaFoldDB" id="A0A846QZW7"/>
<gene>
    <name evidence="1" type="ORF">GGR42_002713</name>
</gene>
<evidence type="ECO:0000313" key="1">
    <source>
        <dbReference type="EMBL" id="NJB72222.1"/>
    </source>
</evidence>
<protein>
    <submittedName>
        <fullName evidence="1">Uncharacterized protein</fullName>
    </submittedName>
</protein>
<evidence type="ECO:0000313" key="2">
    <source>
        <dbReference type="Proteomes" id="UP000590442"/>
    </source>
</evidence>
<dbReference type="Proteomes" id="UP000590442">
    <property type="component" value="Unassembled WGS sequence"/>
</dbReference>
<sequence length="117" mass="13534">MEIAIFTKEYKTSDSIANFMDFYYSLRMRYLASDFLDKGLSPKQITDGVVQAMRAGRSSGIDLRQHFMPIFSGMNKEIIRDCKLSRLGYALVLMNADARLTEVGKWQLEVLKNYFNK</sequence>
<comment type="caution">
    <text evidence="1">The sequence shown here is derived from an EMBL/GenBank/DDBJ whole genome shotgun (WGS) entry which is preliminary data.</text>
</comment>
<reference evidence="1 2" key="1">
    <citation type="submission" date="2020-03" db="EMBL/GenBank/DDBJ databases">
        <title>Genomic Encyclopedia of Type Strains, Phase IV (KMG-IV): sequencing the most valuable type-strain genomes for metagenomic binning, comparative biology and taxonomic classification.</title>
        <authorList>
            <person name="Goeker M."/>
        </authorList>
    </citation>
    <scope>NUCLEOTIDE SEQUENCE [LARGE SCALE GENOMIC DNA]</scope>
    <source>
        <strain evidence="1 2">DSM 29762</strain>
    </source>
</reference>
<proteinExistence type="predicted"/>
<accession>A0A846QZW7</accession>
<dbReference type="EMBL" id="JAATJJ010000002">
    <property type="protein sequence ID" value="NJB72222.1"/>
    <property type="molecule type" value="Genomic_DNA"/>
</dbReference>